<feature type="region of interest" description="Disordered" evidence="1">
    <location>
        <begin position="176"/>
        <end position="216"/>
    </location>
</feature>
<dbReference type="RefSeq" id="XP_039244120.1">
    <property type="nucleotide sequence ID" value="XM_039388186.1"/>
</dbReference>
<dbReference type="GeneID" id="120324636"/>
<evidence type="ECO:0000256" key="1">
    <source>
        <dbReference type="SAM" id="MobiDB-lite"/>
    </source>
</evidence>
<accession>A0A7R5KUB5</accession>
<keyword evidence="2" id="KW-1185">Reference proteome</keyword>
<sequence length="376" mass="39637">MTLAPRCPTLQPACWRRTSPAPRHQTARHATPAPELLPGPLPTTLSVTRRGLCARPPSCPISLPWPPSTSPPPHRGAGAPTTSFSSPTKDVPVPLGELLSWVSDVSRSWMGSRGAREAAAARRRSPAQCGWMSISPPLIAATEPVPCPGAGWTAPEDVGTCSLALCTCQSPRAETGAAVPGQPVAREAPTGSPNPSSPCTPPPPQGRPPGAVLGSPWISMASPSSPLLSSTTCKSSHVTLRLRCRYCSHYPVWLCMRRRCPRLRDASHSLGPPVPRPSLIGASGAHRSPKQVFWGQNTKILTYTYCEVSVKGAVWTQGSPARAVKENPLKPASSSVWSVCPSSLATVAVGWGLSLPPVALCHGLLVLVERAGARWV</sequence>
<feature type="region of interest" description="Disordered" evidence="1">
    <location>
        <begin position="1"/>
        <end position="40"/>
    </location>
</feature>
<reference evidence="3" key="1">
    <citation type="submission" date="2025-08" db="UniProtKB">
        <authorList>
            <consortium name="RefSeq"/>
        </authorList>
    </citation>
    <scope>IDENTIFICATION</scope>
    <source>
        <tissue evidence="3">Muscle</tissue>
    </source>
</reference>
<dbReference type="InParanoid" id="A0A7R5KUB5"/>
<dbReference type="AlphaFoldDB" id="A0A7R5KUB5"/>
<organism evidence="2 3">
    <name type="scientific">Pipra filicauda</name>
    <name type="common">Wire-tailed manakin</name>
    <dbReference type="NCBI Taxonomy" id="649802"/>
    <lineage>
        <taxon>Eukaryota</taxon>
        <taxon>Metazoa</taxon>
        <taxon>Chordata</taxon>
        <taxon>Craniata</taxon>
        <taxon>Vertebrata</taxon>
        <taxon>Euteleostomi</taxon>
        <taxon>Archelosauria</taxon>
        <taxon>Archosauria</taxon>
        <taxon>Dinosauria</taxon>
        <taxon>Saurischia</taxon>
        <taxon>Theropoda</taxon>
        <taxon>Coelurosauria</taxon>
        <taxon>Aves</taxon>
        <taxon>Neognathae</taxon>
        <taxon>Neoaves</taxon>
        <taxon>Telluraves</taxon>
        <taxon>Australaves</taxon>
        <taxon>Passeriformes</taxon>
        <taxon>Pipridae</taxon>
        <taxon>Pipra</taxon>
    </lineage>
</organism>
<feature type="compositionally biased region" description="Pro residues" evidence="1">
    <location>
        <begin position="61"/>
        <end position="74"/>
    </location>
</feature>
<protein>
    <submittedName>
        <fullName evidence="3">Nascent polypeptide-associated complex subunit alpha, muscle-specific form-like</fullName>
    </submittedName>
</protein>
<evidence type="ECO:0000313" key="3">
    <source>
        <dbReference type="RefSeq" id="XP_039244120.1"/>
    </source>
</evidence>
<gene>
    <name evidence="3" type="primary">LOC120324636</name>
</gene>
<name>A0A7R5KUB5_9PASS</name>
<feature type="region of interest" description="Disordered" evidence="1">
    <location>
        <begin position="61"/>
        <end position="90"/>
    </location>
</feature>
<feature type="compositionally biased region" description="Pro residues" evidence="1">
    <location>
        <begin position="195"/>
        <end position="207"/>
    </location>
</feature>
<evidence type="ECO:0000313" key="2">
    <source>
        <dbReference type="Proteomes" id="UP000504627"/>
    </source>
</evidence>
<proteinExistence type="predicted"/>
<dbReference type="Proteomes" id="UP000504627">
    <property type="component" value="Unplaced"/>
</dbReference>